<dbReference type="InterPro" id="IPR057192">
    <property type="entry name" value="DUF7870"/>
</dbReference>
<evidence type="ECO:0000313" key="2">
    <source>
        <dbReference type="EMBL" id="SPD25131.1"/>
    </source>
</evidence>
<name>A0A2N9IME0_FAGSY</name>
<dbReference type="AlphaFoldDB" id="A0A2N9IME0"/>
<proteinExistence type="predicted"/>
<accession>A0A2N9IME0</accession>
<dbReference type="PANTHER" id="PTHR33597:SF21">
    <property type="entry name" value="METHYLTRANSFERASE TYPE 11 DOMAIN-CONTAINING PROTEIN"/>
    <property type="match status" value="1"/>
</dbReference>
<sequence>MGVNSNTLLVIKLPDSRVLRILSRSVFLALVILTMPCIDSILRERPEYNNFGSDVLSNSQLLNLLFRDLAIEGLLRKGDKALILSPGIVNVRMVHNLNLQHLHLHNNVSYVVMDSGLEGQRLIPDETFDFVFTITSNFVDTKFVNRVVKIGGIVAIPLSNNNAPNGFRKQSNYRIVYLRSYNSTIMALRKVSPSNEELGSSTRRHLCQLESEAKKVMLKGLEDALLEPPRRTLLRSTKYLKKIKFLPELLGDTLESYKRRVFIGVGLAEENSALTEWFHQNYPKRNQDFEVYSLVVVPEEEEGSSRVAVHVDVSDWLMKNVKEEVYVVMKADAEVVEEMIKRSTICLVDELFLECKNQWWQGMERYNKSKRAYWECLALYGRLRDEGVAVHQWWG</sequence>
<gene>
    <name evidence="2" type="ORF">FSB_LOCUS53013</name>
</gene>
<dbReference type="EMBL" id="OIVN01006104">
    <property type="protein sequence ID" value="SPD25131.1"/>
    <property type="molecule type" value="Genomic_DNA"/>
</dbReference>
<evidence type="ECO:0000259" key="1">
    <source>
        <dbReference type="Pfam" id="PF25276"/>
    </source>
</evidence>
<feature type="domain" description="DUF7870" evidence="1">
    <location>
        <begin position="218"/>
        <end position="394"/>
    </location>
</feature>
<dbReference type="PANTHER" id="PTHR33597">
    <property type="entry name" value="OS02G0760400 PROTEIN"/>
    <property type="match status" value="1"/>
</dbReference>
<organism evidence="2">
    <name type="scientific">Fagus sylvatica</name>
    <name type="common">Beechnut</name>
    <dbReference type="NCBI Taxonomy" id="28930"/>
    <lineage>
        <taxon>Eukaryota</taxon>
        <taxon>Viridiplantae</taxon>
        <taxon>Streptophyta</taxon>
        <taxon>Embryophyta</taxon>
        <taxon>Tracheophyta</taxon>
        <taxon>Spermatophyta</taxon>
        <taxon>Magnoliopsida</taxon>
        <taxon>eudicotyledons</taxon>
        <taxon>Gunneridae</taxon>
        <taxon>Pentapetalae</taxon>
        <taxon>rosids</taxon>
        <taxon>fabids</taxon>
        <taxon>Fagales</taxon>
        <taxon>Fagaceae</taxon>
        <taxon>Fagus</taxon>
    </lineage>
</organism>
<reference evidence="2" key="1">
    <citation type="submission" date="2018-02" db="EMBL/GenBank/DDBJ databases">
        <authorList>
            <person name="Cohen D.B."/>
            <person name="Kent A.D."/>
        </authorList>
    </citation>
    <scope>NUCLEOTIDE SEQUENCE</scope>
</reference>
<protein>
    <recommendedName>
        <fullName evidence="1">DUF7870 domain-containing protein</fullName>
    </recommendedName>
</protein>
<dbReference type="Pfam" id="PF25276">
    <property type="entry name" value="DUF7870"/>
    <property type="match status" value="1"/>
</dbReference>